<dbReference type="RefSeq" id="WP_198170789.1">
    <property type="nucleotide sequence ID" value="NZ_LLZH01000119.1"/>
</dbReference>
<comment type="caution">
    <text evidence="1">The sequence shown here is derived from an EMBL/GenBank/DDBJ whole genome shotgun (WGS) entry which is preliminary data.</text>
</comment>
<evidence type="ECO:0000313" key="1">
    <source>
        <dbReference type="EMBL" id="KUL34730.1"/>
    </source>
</evidence>
<organism evidence="1 2">
    <name type="scientific">Actinoplanes awajinensis subsp. mycoplanecinus</name>
    <dbReference type="NCBI Taxonomy" id="135947"/>
    <lineage>
        <taxon>Bacteria</taxon>
        <taxon>Bacillati</taxon>
        <taxon>Actinomycetota</taxon>
        <taxon>Actinomycetes</taxon>
        <taxon>Micromonosporales</taxon>
        <taxon>Micromonosporaceae</taxon>
        <taxon>Actinoplanes</taxon>
    </lineage>
</organism>
<accession>A0A0X3UQH3</accession>
<sequence length="151" mass="16357">RAASTPAEQIQDALQLQHANGTHVPGTDAGCLNCQTACFCNTGFECVRCALEHKAEPTSGKDCLLCGEPDGYPYCTYSADTWISCAALAEADRLAAEAASADEDVVAQSSDVRSKCPICRSTDPEIAGVLRDRDEVQYCDDEWHYRTTEGW</sequence>
<keyword evidence="2" id="KW-1185">Reference proteome</keyword>
<name>A0A0X3UQH3_9ACTN</name>
<feature type="non-terminal residue" evidence="1">
    <location>
        <position position="1"/>
    </location>
</feature>
<reference evidence="1 2" key="1">
    <citation type="submission" date="2015-10" db="EMBL/GenBank/DDBJ databases">
        <authorList>
            <person name="Gilbert D.G."/>
        </authorList>
    </citation>
    <scope>NUCLEOTIDE SEQUENCE [LARGE SCALE GENOMIC DNA]</scope>
    <source>
        <strain evidence="1 2">NRRL B-16712</strain>
    </source>
</reference>
<dbReference type="Proteomes" id="UP000053244">
    <property type="component" value="Unassembled WGS sequence"/>
</dbReference>
<dbReference type="EMBL" id="LLZH01000119">
    <property type="protein sequence ID" value="KUL34730.1"/>
    <property type="molecule type" value="Genomic_DNA"/>
</dbReference>
<gene>
    <name evidence="1" type="ORF">ADL15_15115</name>
</gene>
<protein>
    <submittedName>
        <fullName evidence="1">Uncharacterized protein</fullName>
    </submittedName>
</protein>
<proteinExistence type="predicted"/>
<evidence type="ECO:0000313" key="2">
    <source>
        <dbReference type="Proteomes" id="UP000053244"/>
    </source>
</evidence>
<dbReference type="AlphaFoldDB" id="A0A0X3UQH3"/>